<dbReference type="SUPFAM" id="SSF56349">
    <property type="entry name" value="DNA breaking-rejoining enzymes"/>
    <property type="match status" value="1"/>
</dbReference>
<dbReference type="Pfam" id="PF14657">
    <property type="entry name" value="Arm-DNA-bind_4"/>
    <property type="match status" value="1"/>
</dbReference>
<accession>A0A644Y4T7</accession>
<dbReference type="InterPro" id="IPR011010">
    <property type="entry name" value="DNA_brk_join_enz"/>
</dbReference>
<dbReference type="Gene3D" id="1.10.443.10">
    <property type="entry name" value="Intergrase catalytic core"/>
    <property type="match status" value="1"/>
</dbReference>
<dbReference type="PROSITE" id="PS51900">
    <property type="entry name" value="CB"/>
    <property type="match status" value="1"/>
</dbReference>
<dbReference type="Pfam" id="PF00589">
    <property type="entry name" value="Phage_integrase"/>
    <property type="match status" value="1"/>
</dbReference>
<dbReference type="PANTHER" id="PTHR30349:SF91">
    <property type="entry name" value="INTA PROTEIN"/>
    <property type="match status" value="1"/>
</dbReference>
<dbReference type="GO" id="GO:0003677">
    <property type="term" value="F:DNA binding"/>
    <property type="evidence" value="ECO:0007669"/>
    <property type="project" value="UniProtKB-KW"/>
</dbReference>
<dbReference type="InterPro" id="IPR028259">
    <property type="entry name" value="AP2-like_int_N"/>
</dbReference>
<evidence type="ECO:0000256" key="2">
    <source>
        <dbReference type="ARBA" id="ARBA00023172"/>
    </source>
</evidence>
<dbReference type="InterPro" id="IPR010998">
    <property type="entry name" value="Integrase_recombinase_N"/>
</dbReference>
<dbReference type="EMBL" id="VSSQ01003977">
    <property type="protein sequence ID" value="MPM23207.1"/>
    <property type="molecule type" value="Genomic_DNA"/>
</dbReference>
<feature type="domain" description="Core-binding (CB)" evidence="4">
    <location>
        <begin position="97"/>
        <end position="183"/>
    </location>
</feature>
<dbReference type="GO" id="GO:0015074">
    <property type="term" value="P:DNA integration"/>
    <property type="evidence" value="ECO:0007669"/>
    <property type="project" value="InterPro"/>
</dbReference>
<reference evidence="5" key="1">
    <citation type="submission" date="2019-08" db="EMBL/GenBank/DDBJ databases">
        <authorList>
            <person name="Kucharzyk K."/>
            <person name="Murdoch R.W."/>
            <person name="Higgins S."/>
            <person name="Loffler F."/>
        </authorList>
    </citation>
    <scope>NUCLEOTIDE SEQUENCE</scope>
</reference>
<comment type="caution">
    <text evidence="5">The sequence shown here is derived from an EMBL/GenBank/DDBJ whole genome shotgun (WGS) entry which is preliminary data.</text>
</comment>
<evidence type="ECO:0000259" key="4">
    <source>
        <dbReference type="PROSITE" id="PS51900"/>
    </source>
</evidence>
<dbReference type="InterPro" id="IPR013762">
    <property type="entry name" value="Integrase-like_cat_sf"/>
</dbReference>
<sequence>MSDVWRRCGCRDENGRQYRPLPKNPTDDQQARACPTMLTDPKHGTWGYTVSAGSDPATGKRRQIRKAGFTGVRAAERARAKLVTSLDDGTYREASNITVGEYCTAWLPRRKATGNGLRPSTARMYDAYITKDIVPSKLGATRLQDLRRSHVADFVHGLVEAGRGAPTVKRIIATLQAALAQAVKDEVIIANPATDTDLPTVRRKPVQAWEPAQVRAFLDQAATHRLGPLYEVTVLTGMRRGEVCGLRWDDVDLEHRRLTIRHNRVDAGGKVVESEPKTAAGRRSVALSDDAVAALLAWRLQQQTEAAEWAEAWNDTGYVFTLEDGNPLHPTYVTRLFQTIRKAAKLPDGATFHHLRHQAASNLIAAGVDIAVVSKILGHESIAITSDFYGHLVGSVAQDAVNAAAELLRTPAEHTLNTQGGAAA</sequence>
<dbReference type="InterPro" id="IPR002104">
    <property type="entry name" value="Integrase_catalytic"/>
</dbReference>
<dbReference type="GO" id="GO:0006310">
    <property type="term" value="P:DNA recombination"/>
    <property type="evidence" value="ECO:0007669"/>
    <property type="project" value="UniProtKB-KW"/>
</dbReference>
<dbReference type="InterPro" id="IPR050090">
    <property type="entry name" value="Tyrosine_recombinase_XerCD"/>
</dbReference>
<keyword evidence="1" id="KW-0238">DNA-binding</keyword>
<feature type="domain" description="Tyr recombinase" evidence="3">
    <location>
        <begin position="204"/>
        <end position="402"/>
    </location>
</feature>
<dbReference type="CDD" id="cd01189">
    <property type="entry name" value="INT_ICEBs1_C_like"/>
    <property type="match status" value="1"/>
</dbReference>
<evidence type="ECO:0000313" key="5">
    <source>
        <dbReference type="EMBL" id="MPM23207.1"/>
    </source>
</evidence>
<dbReference type="InterPro" id="IPR044068">
    <property type="entry name" value="CB"/>
</dbReference>
<protein>
    <submittedName>
        <fullName evidence="5">Tyrosine recombinase XerC</fullName>
    </submittedName>
</protein>
<organism evidence="5">
    <name type="scientific">bioreactor metagenome</name>
    <dbReference type="NCBI Taxonomy" id="1076179"/>
    <lineage>
        <taxon>unclassified sequences</taxon>
        <taxon>metagenomes</taxon>
        <taxon>ecological metagenomes</taxon>
    </lineage>
</organism>
<gene>
    <name evidence="5" type="primary">xerC_98</name>
    <name evidence="5" type="ORF">SDC9_69672</name>
</gene>
<keyword evidence="2" id="KW-0233">DNA recombination</keyword>
<dbReference type="AlphaFoldDB" id="A0A644Y4T7"/>
<dbReference type="PROSITE" id="PS51898">
    <property type="entry name" value="TYR_RECOMBINASE"/>
    <property type="match status" value="1"/>
</dbReference>
<name>A0A644Y4T7_9ZZZZ</name>
<dbReference type="Gene3D" id="1.10.150.130">
    <property type="match status" value="1"/>
</dbReference>
<dbReference type="PANTHER" id="PTHR30349">
    <property type="entry name" value="PHAGE INTEGRASE-RELATED"/>
    <property type="match status" value="1"/>
</dbReference>
<proteinExistence type="predicted"/>
<evidence type="ECO:0000256" key="1">
    <source>
        <dbReference type="ARBA" id="ARBA00023125"/>
    </source>
</evidence>
<evidence type="ECO:0000259" key="3">
    <source>
        <dbReference type="PROSITE" id="PS51898"/>
    </source>
</evidence>